<name>A0A2C6LL65_9FIRM</name>
<dbReference type="AlphaFoldDB" id="A0A2C6LL65"/>
<evidence type="ECO:0000313" key="2">
    <source>
        <dbReference type="Proteomes" id="UP000222564"/>
    </source>
</evidence>
<protein>
    <submittedName>
        <fullName evidence="1">Transposase IS605</fullName>
    </submittedName>
</protein>
<dbReference type="Proteomes" id="UP000222564">
    <property type="component" value="Unassembled WGS sequence"/>
</dbReference>
<evidence type="ECO:0000313" key="1">
    <source>
        <dbReference type="EMBL" id="PHJ39340.1"/>
    </source>
</evidence>
<organism evidence="1 2">
    <name type="scientific">Desulforamulus profundi</name>
    <dbReference type="NCBI Taxonomy" id="1383067"/>
    <lineage>
        <taxon>Bacteria</taxon>
        <taxon>Bacillati</taxon>
        <taxon>Bacillota</taxon>
        <taxon>Clostridia</taxon>
        <taxon>Eubacteriales</taxon>
        <taxon>Peptococcaceae</taxon>
        <taxon>Desulforamulus</taxon>
    </lineage>
</organism>
<keyword evidence="2" id="KW-1185">Reference proteome</keyword>
<sequence length="193" mass="22020">MGVILELTETQQTYLDNLMARYCAAVRWSFKRLLEGKGIQDIRKSVQVKFNLNSRQANDAVYDAQNTIKSQHELVKFLAYAERRALREGVPVFKVKPAFTSVIGILKYQHQYGLSSHQAAALVIARRGLGHVSERVPKLLVDRFIKAKEGFSKINNWQQWSSIKKSVLKNLKKKGVNSLVSWQVHRKELLGIG</sequence>
<dbReference type="EMBL" id="AWQQ01000024">
    <property type="protein sequence ID" value="PHJ39340.1"/>
    <property type="molecule type" value="Genomic_DNA"/>
</dbReference>
<comment type="caution">
    <text evidence="1">The sequence shown here is derived from an EMBL/GenBank/DDBJ whole genome shotgun (WGS) entry which is preliminary data.</text>
</comment>
<accession>A0A2C6LL65</accession>
<reference evidence="1 2" key="1">
    <citation type="submission" date="2013-09" db="EMBL/GenBank/DDBJ databases">
        <title>Biodegradation of hydrocarbons in the deep terrestrial subsurface : characterization of a microbial consortium composed of two Desulfotomaculum species originating from a deep geological formation.</title>
        <authorList>
            <person name="Aullo T."/>
            <person name="Berlendis S."/>
            <person name="Lascourreges J.-F."/>
            <person name="Dessort D."/>
            <person name="Saint-Laurent S."/>
            <person name="Schraauwers B."/>
            <person name="Mas J."/>
            <person name="Magot M."/>
            <person name="Ranchou-Peyruse A."/>
        </authorList>
    </citation>
    <scope>NUCLEOTIDE SEQUENCE [LARGE SCALE GENOMIC DNA]</scope>
    <source>
        <strain evidence="1 2">Bs107</strain>
    </source>
</reference>
<proteinExistence type="predicted"/>
<gene>
    <name evidence="1" type="ORF">P378_04280</name>
</gene>